<gene>
    <name evidence="3" type="primary">bacC</name>
    <name evidence="3" type="ORF">IFM12276_39690</name>
</gene>
<organism evidence="3 4">
    <name type="scientific">Nocardia sputorum</name>
    <dbReference type="NCBI Taxonomy" id="2984338"/>
    <lineage>
        <taxon>Bacteria</taxon>
        <taxon>Bacillati</taxon>
        <taxon>Actinomycetota</taxon>
        <taxon>Actinomycetes</taxon>
        <taxon>Mycobacteriales</taxon>
        <taxon>Nocardiaceae</taxon>
        <taxon>Nocardia</taxon>
    </lineage>
</organism>
<accession>A0ABM8D0W8</accession>
<reference evidence="3 4" key="1">
    <citation type="submission" date="2022-11" db="EMBL/GenBank/DDBJ databases">
        <title>Genome Sequencing of Nocardia sp. ON39_IFM12276 and assembly.</title>
        <authorList>
            <person name="Shimojima M."/>
            <person name="Toyokawa M."/>
            <person name="Uesaka K."/>
        </authorList>
    </citation>
    <scope>NUCLEOTIDE SEQUENCE [LARGE SCALE GENOMIC DNA]</scope>
    <source>
        <strain evidence="3 4">IFM 12276</strain>
    </source>
</reference>
<dbReference type="PANTHER" id="PTHR24321:SF8">
    <property type="entry name" value="ESTRADIOL 17-BETA-DEHYDROGENASE 8-RELATED"/>
    <property type="match status" value="1"/>
</dbReference>
<dbReference type="PRINTS" id="PR00080">
    <property type="entry name" value="SDRFAMILY"/>
</dbReference>
<sequence>MFEGKTVLITGAATIIGAEVARVFAEYSANVVLGDIDTDGGEEAAAAIGDRAVFVPLDLRSDPSVRSFVAAAIDRHGRIDTLVNIACVYGDDGPGTDARAEWLEVLNTNVAGTAMLCAEARSALRDTSGSIVTFTSPSGRVAQAGRIRYPVSKAALLQLTRSLALEYAADGIRVNSVSPGWTWSRVMNEITEGDRARTDAVASRFHMLGRAGDAREIGEVAAFLASPKASFVTGAEWTVDGGYSALGPEQTTSAIELLLRERPPSHAPSLA</sequence>
<comment type="similarity">
    <text evidence="1">Belongs to the short-chain dehydrogenases/reductases (SDR) family.</text>
</comment>
<protein>
    <submittedName>
        <fullName evidence="3">Short-chain dehydrogenase</fullName>
    </submittedName>
</protein>
<dbReference type="Gene3D" id="3.40.50.720">
    <property type="entry name" value="NAD(P)-binding Rossmann-like Domain"/>
    <property type="match status" value="1"/>
</dbReference>
<evidence type="ECO:0000256" key="1">
    <source>
        <dbReference type="ARBA" id="ARBA00006484"/>
    </source>
</evidence>
<keyword evidence="4" id="KW-1185">Reference proteome</keyword>
<dbReference type="PANTHER" id="PTHR24321">
    <property type="entry name" value="DEHYDROGENASES, SHORT CHAIN"/>
    <property type="match status" value="1"/>
</dbReference>
<dbReference type="EMBL" id="AP026978">
    <property type="protein sequence ID" value="BDU00941.1"/>
    <property type="molecule type" value="Genomic_DNA"/>
</dbReference>
<keyword evidence="2" id="KW-0560">Oxidoreductase</keyword>
<dbReference type="InterPro" id="IPR020904">
    <property type="entry name" value="Sc_DH/Rdtase_CS"/>
</dbReference>
<evidence type="ECO:0000313" key="4">
    <source>
        <dbReference type="Proteomes" id="UP001317870"/>
    </source>
</evidence>
<evidence type="ECO:0000313" key="3">
    <source>
        <dbReference type="EMBL" id="BDU00941.1"/>
    </source>
</evidence>
<dbReference type="PROSITE" id="PS00061">
    <property type="entry name" value="ADH_SHORT"/>
    <property type="match status" value="1"/>
</dbReference>
<proteinExistence type="inferred from homology"/>
<dbReference type="Proteomes" id="UP001317870">
    <property type="component" value="Chromosome"/>
</dbReference>
<dbReference type="NCBIfam" id="NF006121">
    <property type="entry name" value="PRK08265.1"/>
    <property type="match status" value="1"/>
</dbReference>
<dbReference type="CDD" id="cd05233">
    <property type="entry name" value="SDR_c"/>
    <property type="match status" value="1"/>
</dbReference>
<name>A0ABM8D0W8_9NOCA</name>
<dbReference type="InterPro" id="IPR036291">
    <property type="entry name" value="NAD(P)-bd_dom_sf"/>
</dbReference>
<dbReference type="Pfam" id="PF13561">
    <property type="entry name" value="adh_short_C2"/>
    <property type="match status" value="1"/>
</dbReference>
<dbReference type="InterPro" id="IPR002347">
    <property type="entry name" value="SDR_fam"/>
</dbReference>
<evidence type="ECO:0000256" key="2">
    <source>
        <dbReference type="ARBA" id="ARBA00023002"/>
    </source>
</evidence>
<dbReference type="PRINTS" id="PR00081">
    <property type="entry name" value="GDHRDH"/>
</dbReference>
<dbReference type="RefSeq" id="WP_281873919.1">
    <property type="nucleotide sequence ID" value="NZ_AP026978.1"/>
</dbReference>
<dbReference type="SUPFAM" id="SSF51735">
    <property type="entry name" value="NAD(P)-binding Rossmann-fold domains"/>
    <property type="match status" value="1"/>
</dbReference>